<evidence type="ECO:0000256" key="2">
    <source>
        <dbReference type="SAM" id="Phobius"/>
    </source>
</evidence>
<dbReference type="OrthoDB" id="3885223at2"/>
<evidence type="ECO:0000256" key="1">
    <source>
        <dbReference type="SAM" id="MobiDB-lite"/>
    </source>
</evidence>
<keyword evidence="2" id="KW-1133">Transmembrane helix</keyword>
<keyword evidence="2" id="KW-0472">Membrane</keyword>
<dbReference type="RefSeq" id="WP_152598022.1">
    <property type="nucleotide sequence ID" value="NZ_JGYV01000001.1"/>
</dbReference>
<sequence>MGDEQFPGHHDDSRTRQPSKPRDHEKTVDAEGAEAPTQTGPIQDGDADTQGSGKQELDKAVSDKDVVELLQLLGLSESYSGLLPQPKFFNQYPKDVQERMCRWNDAFTVDESKRQDRLVDAEIDQGKKSMWISAILFGICIIVSLVCFLVTKDAWSIAFLSVPVVSMVLNIFVPVGSKSSRDKSSRGRSEDSSSA</sequence>
<reference evidence="3 4" key="1">
    <citation type="submission" date="2014-03" db="EMBL/GenBank/DDBJ databases">
        <title>Genomics of Bifidobacteria.</title>
        <authorList>
            <person name="Ventura M."/>
            <person name="Milani C."/>
            <person name="Lugli G.A."/>
        </authorList>
    </citation>
    <scope>NUCLEOTIDE SEQUENCE [LARGE SCALE GENOMIC DNA]</scope>
    <source>
        <strain evidence="3 4">LMG 10738</strain>
    </source>
</reference>
<feature type="region of interest" description="Disordered" evidence="1">
    <location>
        <begin position="1"/>
        <end position="59"/>
    </location>
</feature>
<dbReference type="Proteomes" id="UP000029067">
    <property type="component" value="Unassembled WGS sequence"/>
</dbReference>
<keyword evidence="2" id="KW-0812">Transmembrane</keyword>
<accession>A0A087B3Z5</accession>
<name>A0A087B3Z5_9BIFI</name>
<feature type="compositionally biased region" description="Basic and acidic residues" evidence="1">
    <location>
        <begin position="1"/>
        <end position="29"/>
    </location>
</feature>
<dbReference type="AlphaFoldDB" id="A0A087B3Z5"/>
<evidence type="ECO:0000313" key="3">
    <source>
        <dbReference type="EMBL" id="KFI65745.1"/>
    </source>
</evidence>
<comment type="caution">
    <text evidence="3">The sequence shown here is derived from an EMBL/GenBank/DDBJ whole genome shotgun (WGS) entry which is preliminary data.</text>
</comment>
<dbReference type="EMBL" id="JGYV01000001">
    <property type="protein sequence ID" value="KFI65745.1"/>
    <property type="molecule type" value="Genomic_DNA"/>
</dbReference>
<keyword evidence="4" id="KW-1185">Reference proteome</keyword>
<dbReference type="STRING" id="1688.BCUN_0240"/>
<protein>
    <submittedName>
        <fullName evidence="3">Putative growth arrest and DNA-damage-inducible proteins-interacting protein 1</fullName>
    </submittedName>
</protein>
<feature type="transmembrane region" description="Helical" evidence="2">
    <location>
        <begin position="131"/>
        <end position="151"/>
    </location>
</feature>
<gene>
    <name evidence="3" type="ORF">BCUN_0240</name>
</gene>
<dbReference type="eggNOG" id="ENOG5033P05">
    <property type="taxonomic scope" value="Bacteria"/>
</dbReference>
<proteinExistence type="predicted"/>
<feature type="transmembrane region" description="Helical" evidence="2">
    <location>
        <begin position="157"/>
        <end position="176"/>
    </location>
</feature>
<evidence type="ECO:0000313" key="4">
    <source>
        <dbReference type="Proteomes" id="UP000029067"/>
    </source>
</evidence>
<organism evidence="3 4">
    <name type="scientific">Bifidobacterium cuniculi</name>
    <dbReference type="NCBI Taxonomy" id="1688"/>
    <lineage>
        <taxon>Bacteria</taxon>
        <taxon>Bacillati</taxon>
        <taxon>Actinomycetota</taxon>
        <taxon>Actinomycetes</taxon>
        <taxon>Bifidobacteriales</taxon>
        <taxon>Bifidobacteriaceae</taxon>
        <taxon>Bifidobacterium</taxon>
    </lineage>
</organism>